<comment type="caution">
    <text evidence="1">The sequence shown here is derived from an EMBL/GenBank/DDBJ whole genome shotgun (WGS) entry which is preliminary data.</text>
</comment>
<dbReference type="STRING" id="1805034.AUJ59_00910"/>
<organism evidence="1 2">
    <name type="scientific">Candidatus Beckwithbacteria bacterium CG1_02_47_37</name>
    <dbReference type="NCBI Taxonomy" id="1805034"/>
    <lineage>
        <taxon>Bacteria</taxon>
        <taxon>Candidatus Beckwithiibacteriota</taxon>
    </lineage>
</organism>
<dbReference type="EMBL" id="MNUI01000019">
    <property type="protein sequence ID" value="OIN89692.1"/>
    <property type="molecule type" value="Genomic_DNA"/>
</dbReference>
<dbReference type="Proteomes" id="UP000183144">
    <property type="component" value="Unassembled WGS sequence"/>
</dbReference>
<accession>A0A1J4RTP5</accession>
<name>A0A1J4RTP5_9BACT</name>
<sequence>MQFLEKSSQQEMIAEWLKGEMWSKRFSGPLKKILRKFKQGQGVVNNPKLDNKRENVLRKKILFTYRKDILRGFPKNITWQKVTLNLYDLEKIKYLNQDYLNERSLSVRLAKEAVKHVKKHGWFPKMILISTQPGAPVVVLEGHLRLTAYLMAPEAIPNKLIAFIGYSPEFAGWDLYQKC</sequence>
<evidence type="ECO:0000313" key="2">
    <source>
        <dbReference type="Proteomes" id="UP000183144"/>
    </source>
</evidence>
<proteinExistence type="predicted"/>
<gene>
    <name evidence="1" type="ORF">AUJ59_00910</name>
</gene>
<reference evidence="1 2" key="1">
    <citation type="journal article" date="2016" name="Environ. Microbiol.">
        <title>Genomic resolution of a cold subsurface aquifer community provides metabolic insights for novel microbes adapted to high CO concentrations.</title>
        <authorList>
            <person name="Probst A.J."/>
            <person name="Castelle C.J."/>
            <person name="Singh A."/>
            <person name="Brown C.T."/>
            <person name="Anantharaman K."/>
            <person name="Sharon I."/>
            <person name="Hug L.A."/>
            <person name="Burstein D."/>
            <person name="Emerson J.B."/>
            <person name="Thomas B.C."/>
            <person name="Banfield J.F."/>
        </authorList>
    </citation>
    <scope>NUCLEOTIDE SEQUENCE [LARGE SCALE GENOMIC DNA]</scope>
    <source>
        <strain evidence="1">CG1_02_47_37</strain>
    </source>
</reference>
<dbReference type="AlphaFoldDB" id="A0A1J4RTP5"/>
<protein>
    <submittedName>
        <fullName evidence="1">Uncharacterized protein</fullName>
    </submittedName>
</protein>
<evidence type="ECO:0000313" key="1">
    <source>
        <dbReference type="EMBL" id="OIN89692.1"/>
    </source>
</evidence>